<comment type="subunit">
    <text evidence="2">Monomer.</text>
</comment>
<reference evidence="4" key="2">
    <citation type="submission" date="2021-04" db="EMBL/GenBank/DDBJ databases">
        <authorList>
            <person name="Gilroy R."/>
        </authorList>
    </citation>
    <scope>NUCLEOTIDE SEQUENCE</scope>
    <source>
        <strain evidence="4">5134</strain>
    </source>
</reference>
<dbReference type="Proteomes" id="UP000886844">
    <property type="component" value="Unassembled WGS sequence"/>
</dbReference>
<protein>
    <submittedName>
        <fullName evidence="4">Uncharacterized protein</fullName>
    </submittedName>
</protein>
<dbReference type="AlphaFoldDB" id="A0A9D1YY92"/>
<evidence type="ECO:0000313" key="5">
    <source>
        <dbReference type="Proteomes" id="UP000886844"/>
    </source>
</evidence>
<comment type="caution">
    <text evidence="4">The sequence shown here is derived from an EMBL/GenBank/DDBJ whole genome shotgun (WGS) entry which is preliminary data.</text>
</comment>
<comment type="cofactor">
    <cofactor evidence="1">
        <name>Ca(2+)</name>
        <dbReference type="ChEBI" id="CHEBI:29108"/>
    </cofactor>
</comment>
<organism evidence="4 5">
    <name type="scientific">Candidatus Alistipes intestinigallinarum</name>
    <dbReference type="NCBI Taxonomy" id="2838440"/>
    <lineage>
        <taxon>Bacteria</taxon>
        <taxon>Pseudomonadati</taxon>
        <taxon>Bacteroidota</taxon>
        <taxon>Bacteroidia</taxon>
        <taxon>Bacteroidales</taxon>
        <taxon>Rikenellaceae</taxon>
        <taxon>Alistipes</taxon>
    </lineage>
</organism>
<keyword evidence="3" id="KW-0106">Calcium</keyword>
<evidence type="ECO:0000256" key="2">
    <source>
        <dbReference type="ARBA" id="ARBA00011245"/>
    </source>
</evidence>
<gene>
    <name evidence="4" type="ORF">H9828_00910</name>
</gene>
<evidence type="ECO:0000313" key="4">
    <source>
        <dbReference type="EMBL" id="HIY67957.1"/>
    </source>
</evidence>
<dbReference type="EMBL" id="DXDA01000007">
    <property type="protein sequence ID" value="HIY67957.1"/>
    <property type="molecule type" value="Genomic_DNA"/>
</dbReference>
<evidence type="ECO:0000256" key="1">
    <source>
        <dbReference type="ARBA" id="ARBA00001913"/>
    </source>
</evidence>
<proteinExistence type="predicted"/>
<dbReference type="InterPro" id="IPR014718">
    <property type="entry name" value="GH-type_carb-bd"/>
</dbReference>
<sequence length="317" mass="36432">MKTLTPDTASASLAEAAGSEEYPILRISNRAVSAVVCPPDAANGYYRSTRFDWSGVVRDLRCRGHRYVAPWQTRHDPLRHDGLTGPVDEFTPVGYERARPGEEFLKIGVGTLRRFSEDPYDRFRLHEIVNPGIRETITARDRVEFRHRLLSDEYGYDYRKTLRLTPEPGLRIEYALKNLGPAILSGYVYNHNFFTLDRMTTGPETEIRFPFRPSGTWREAYDCVELTRDGIRFNRELRRGEVVFMGDLYSPDPATRRYEFSIRNLRTGAGIRTSGSGELSHMVFWAHANVACLEPYTSFQVFPGETGVWQINYELLD</sequence>
<dbReference type="GO" id="GO:0030246">
    <property type="term" value="F:carbohydrate binding"/>
    <property type="evidence" value="ECO:0007669"/>
    <property type="project" value="InterPro"/>
</dbReference>
<reference evidence="4" key="1">
    <citation type="journal article" date="2021" name="PeerJ">
        <title>Extensive microbial diversity within the chicken gut microbiome revealed by metagenomics and culture.</title>
        <authorList>
            <person name="Gilroy R."/>
            <person name="Ravi A."/>
            <person name="Getino M."/>
            <person name="Pursley I."/>
            <person name="Horton D.L."/>
            <person name="Alikhan N.F."/>
            <person name="Baker D."/>
            <person name="Gharbi K."/>
            <person name="Hall N."/>
            <person name="Watson M."/>
            <person name="Adriaenssens E.M."/>
            <person name="Foster-Nyarko E."/>
            <person name="Jarju S."/>
            <person name="Secka A."/>
            <person name="Antonio M."/>
            <person name="Oren A."/>
            <person name="Chaudhuri R.R."/>
            <person name="La Ragione R."/>
            <person name="Hildebrand F."/>
            <person name="Pallen M.J."/>
        </authorList>
    </citation>
    <scope>NUCLEOTIDE SEQUENCE</scope>
    <source>
        <strain evidence="4">5134</strain>
    </source>
</reference>
<evidence type="ECO:0000256" key="3">
    <source>
        <dbReference type="ARBA" id="ARBA00022837"/>
    </source>
</evidence>
<dbReference type="Gene3D" id="2.70.98.10">
    <property type="match status" value="1"/>
</dbReference>
<name>A0A9D1YY92_9BACT</name>
<accession>A0A9D1YY92</accession>